<dbReference type="Gene3D" id="1.20.120.1220">
    <property type="match status" value="1"/>
</dbReference>
<protein>
    <submittedName>
        <fullName evidence="4">Leader peptidase (Prepilin peptidase) / N-methyltransferase</fullName>
    </submittedName>
</protein>
<dbReference type="PANTHER" id="PTHR30487">
    <property type="entry name" value="TYPE 4 PREPILIN-LIKE PROTEINS LEADER PEPTIDE-PROCESSING ENZYME"/>
    <property type="match status" value="1"/>
</dbReference>
<dbReference type="InterPro" id="IPR050882">
    <property type="entry name" value="Prepilin_peptidase/N-MTase"/>
</dbReference>
<dbReference type="PANTHER" id="PTHR30487:SF0">
    <property type="entry name" value="PREPILIN LEADER PEPTIDASE_N-METHYLTRANSFERASE-RELATED"/>
    <property type="match status" value="1"/>
</dbReference>
<name>A0A1I2T7S3_9BACL</name>
<reference evidence="5" key="1">
    <citation type="submission" date="2016-10" db="EMBL/GenBank/DDBJ databases">
        <authorList>
            <person name="Varghese N."/>
            <person name="Submissions S."/>
        </authorList>
    </citation>
    <scope>NUCLEOTIDE SEQUENCE [LARGE SCALE GENOMIC DNA]</scope>
    <source>
        <strain evidence="5">DSM 44945</strain>
    </source>
</reference>
<gene>
    <name evidence="4" type="ORF">SAMN04488025_15214</name>
</gene>
<sequence length="152" mass="16916">MHLAEHFVFVVLIIVLIFATITDLRERLIYDRFVLVGLGAVAAVRFFFREEPWWDYLLTGVGVTFALATVAVMTGGKAIGGGDIKVFGLIGLALGFEKFLLVFILSHLLAALYILARKLLRREKIKGEAEIPFAPYILAGLILSYGWIGFLK</sequence>
<proteinExistence type="inferred from homology"/>
<feature type="domain" description="Prepilin type IV endopeptidase peptidase" evidence="3">
    <location>
        <begin position="11"/>
        <end position="115"/>
    </location>
</feature>
<dbReference type="GO" id="GO:0006465">
    <property type="term" value="P:signal peptide processing"/>
    <property type="evidence" value="ECO:0007669"/>
    <property type="project" value="TreeGrafter"/>
</dbReference>
<feature type="transmembrane region" description="Helical" evidence="2">
    <location>
        <begin position="6"/>
        <end position="22"/>
    </location>
</feature>
<keyword evidence="4" id="KW-0808">Transferase</keyword>
<accession>A0A1I2T7S3</accession>
<keyword evidence="4" id="KW-0489">Methyltransferase</keyword>
<feature type="transmembrane region" description="Helical" evidence="2">
    <location>
        <begin position="86"/>
        <end position="113"/>
    </location>
</feature>
<dbReference type="Proteomes" id="UP000198661">
    <property type="component" value="Unassembled WGS sequence"/>
</dbReference>
<dbReference type="STRING" id="201973.SAMN04488025_15214"/>
<keyword evidence="2" id="KW-0812">Transmembrane</keyword>
<keyword evidence="2" id="KW-0472">Membrane</keyword>
<evidence type="ECO:0000259" key="3">
    <source>
        <dbReference type="Pfam" id="PF01478"/>
    </source>
</evidence>
<organism evidence="4 5">
    <name type="scientific">Planifilum fulgidum</name>
    <dbReference type="NCBI Taxonomy" id="201973"/>
    <lineage>
        <taxon>Bacteria</taxon>
        <taxon>Bacillati</taxon>
        <taxon>Bacillota</taxon>
        <taxon>Bacilli</taxon>
        <taxon>Bacillales</taxon>
        <taxon>Thermoactinomycetaceae</taxon>
        <taxon>Planifilum</taxon>
    </lineage>
</organism>
<dbReference type="Pfam" id="PF01478">
    <property type="entry name" value="Peptidase_A24"/>
    <property type="match status" value="1"/>
</dbReference>
<feature type="transmembrane region" description="Helical" evidence="2">
    <location>
        <begin position="133"/>
        <end position="151"/>
    </location>
</feature>
<evidence type="ECO:0000256" key="2">
    <source>
        <dbReference type="SAM" id="Phobius"/>
    </source>
</evidence>
<evidence type="ECO:0000256" key="1">
    <source>
        <dbReference type="ARBA" id="ARBA00005801"/>
    </source>
</evidence>
<dbReference type="RefSeq" id="WP_177199251.1">
    <property type="nucleotide sequence ID" value="NZ_FOOK01000052.1"/>
</dbReference>
<dbReference type="InterPro" id="IPR000045">
    <property type="entry name" value="Prepilin_IV_endopep_pep"/>
</dbReference>
<evidence type="ECO:0000313" key="5">
    <source>
        <dbReference type="Proteomes" id="UP000198661"/>
    </source>
</evidence>
<dbReference type="GO" id="GO:0005886">
    <property type="term" value="C:plasma membrane"/>
    <property type="evidence" value="ECO:0007669"/>
    <property type="project" value="TreeGrafter"/>
</dbReference>
<dbReference type="GO" id="GO:0004190">
    <property type="term" value="F:aspartic-type endopeptidase activity"/>
    <property type="evidence" value="ECO:0007669"/>
    <property type="project" value="InterPro"/>
</dbReference>
<dbReference type="GO" id="GO:0032259">
    <property type="term" value="P:methylation"/>
    <property type="evidence" value="ECO:0007669"/>
    <property type="project" value="UniProtKB-KW"/>
</dbReference>
<comment type="similarity">
    <text evidence="1">Belongs to the peptidase A24 family.</text>
</comment>
<dbReference type="GO" id="GO:0008168">
    <property type="term" value="F:methyltransferase activity"/>
    <property type="evidence" value="ECO:0007669"/>
    <property type="project" value="UniProtKB-KW"/>
</dbReference>
<feature type="transmembrane region" description="Helical" evidence="2">
    <location>
        <begin position="54"/>
        <end position="74"/>
    </location>
</feature>
<dbReference type="AlphaFoldDB" id="A0A1I2T7S3"/>
<keyword evidence="5" id="KW-1185">Reference proteome</keyword>
<keyword evidence="2" id="KW-1133">Transmembrane helix</keyword>
<dbReference type="EMBL" id="FOOK01000052">
    <property type="protein sequence ID" value="SFG58331.1"/>
    <property type="molecule type" value="Genomic_DNA"/>
</dbReference>
<feature type="transmembrane region" description="Helical" evidence="2">
    <location>
        <begin position="29"/>
        <end position="48"/>
    </location>
</feature>
<evidence type="ECO:0000313" key="4">
    <source>
        <dbReference type="EMBL" id="SFG58331.1"/>
    </source>
</evidence>